<keyword evidence="2" id="KW-0256">Endoplasmic reticulum</keyword>
<protein>
    <recommendedName>
        <fullName evidence="5">DUF6598 domain-containing protein</fullName>
    </recommendedName>
</protein>
<comment type="subcellular location">
    <subcellularLocation>
        <location evidence="1">Endoplasmic reticulum membrane</location>
        <topology evidence="1">Multi-pass membrane protein</topology>
    </subcellularLocation>
</comment>
<feature type="transmembrane region" description="Helical" evidence="4">
    <location>
        <begin position="134"/>
        <end position="155"/>
    </location>
</feature>
<evidence type="ECO:0000256" key="2">
    <source>
        <dbReference type="ARBA" id="ARBA00022824"/>
    </source>
</evidence>
<dbReference type="InterPro" id="IPR007369">
    <property type="entry name" value="Peptidase_A22B_SPP"/>
</dbReference>
<dbReference type="Pfam" id="PF20241">
    <property type="entry name" value="DUF6598"/>
    <property type="match status" value="1"/>
</dbReference>
<dbReference type="Proteomes" id="UP000324897">
    <property type="component" value="Unassembled WGS sequence"/>
</dbReference>
<dbReference type="GO" id="GO:0033619">
    <property type="term" value="P:membrane protein proteolysis"/>
    <property type="evidence" value="ECO:0007669"/>
    <property type="project" value="TreeGrafter"/>
</dbReference>
<evidence type="ECO:0000313" key="6">
    <source>
        <dbReference type="EMBL" id="TVU05513.1"/>
    </source>
</evidence>
<gene>
    <name evidence="6" type="ORF">EJB05_48679</name>
</gene>
<sequence length="535" mass="59253">EPQPFVLICKLDGGGPHHLRLNGADPRRQVRLGPSPSRVRPPLASPSSRRQEMVSKMHAMLLSAFSMFKFRFDAPFTHISVGFIKSWVMASIPGLFVCMWCAAKKLCLANNVLGISSRFQVLFPTADAAVPSSMLSIVDTVISGICVALALCIAVPRGSKNPFFNCAFVRCTVSLAVIIIIMNWFQAAQGLGQPALQYVASGMIGFVAVHCVWNGEVKQGDSNQLMGKVWDWNMYGTKQKKFHGWVLHTDGDRGEDDATALPEDCGDGPKDGSSSGSDGHDGHEDGASDSGDSIDGCGARAVQLLAIRANYRISTIMAYDWREYRTIYKAREGEVQEEGMLNLVPTGPCRILEAYGCLGLEVFTADDVSCTDWWDLTEDEEVKEYTQTHNGGLGRKLEVTYVVIPDAIETHVKVKLNLKDLGSRSRAVYGSIKASAIDYGGKSVHLFSRRRGRSLSLPCGSTCILPLSPHVVALQYRRRFKIHIEVDLRVITTCNSQEEDKNLKFCLDFTRRITSQEREVDGDRVEVFTWYTDMY</sequence>
<reference evidence="6 7" key="1">
    <citation type="journal article" date="2019" name="Sci. Rep.">
        <title>A high-quality genome of Eragrostis curvula grass provides insights into Poaceae evolution and supports new strategies to enhance forage quality.</title>
        <authorList>
            <person name="Carballo J."/>
            <person name="Santos B.A.C.M."/>
            <person name="Zappacosta D."/>
            <person name="Garbus I."/>
            <person name="Selva J.P."/>
            <person name="Gallo C.A."/>
            <person name="Diaz A."/>
            <person name="Albertini E."/>
            <person name="Caccamo M."/>
            <person name="Echenique V."/>
        </authorList>
    </citation>
    <scope>NUCLEOTIDE SEQUENCE [LARGE SCALE GENOMIC DNA]</scope>
    <source>
        <strain evidence="7">cv. Victoria</strain>
        <tissue evidence="6">Leaf</tissue>
    </source>
</reference>
<proteinExistence type="predicted"/>
<accession>A0A5J9T298</accession>
<dbReference type="GO" id="GO:0098553">
    <property type="term" value="C:lumenal side of endoplasmic reticulum membrane"/>
    <property type="evidence" value="ECO:0007669"/>
    <property type="project" value="TreeGrafter"/>
</dbReference>
<evidence type="ECO:0000256" key="3">
    <source>
        <dbReference type="SAM" id="MobiDB-lite"/>
    </source>
</evidence>
<name>A0A5J9T298_9POAL</name>
<comment type="caution">
    <text evidence="6">The sequence shown here is derived from an EMBL/GenBank/DDBJ whole genome shotgun (WGS) entry which is preliminary data.</text>
</comment>
<dbReference type="AlphaFoldDB" id="A0A5J9T298"/>
<keyword evidence="7" id="KW-1185">Reference proteome</keyword>
<feature type="transmembrane region" description="Helical" evidence="4">
    <location>
        <begin position="167"/>
        <end position="185"/>
    </location>
</feature>
<dbReference type="GO" id="GO:0098554">
    <property type="term" value="C:cytoplasmic side of endoplasmic reticulum membrane"/>
    <property type="evidence" value="ECO:0007669"/>
    <property type="project" value="TreeGrafter"/>
</dbReference>
<dbReference type="PANTHER" id="PTHR12174:SF23">
    <property type="entry name" value="MINOR HISTOCOMPATIBILITY ANTIGEN H13"/>
    <property type="match status" value="1"/>
</dbReference>
<dbReference type="GO" id="GO:0006465">
    <property type="term" value="P:signal peptide processing"/>
    <property type="evidence" value="ECO:0007669"/>
    <property type="project" value="TreeGrafter"/>
</dbReference>
<feature type="domain" description="DUF6598" evidence="5">
    <location>
        <begin position="375"/>
        <end position="487"/>
    </location>
</feature>
<evidence type="ECO:0000259" key="5">
    <source>
        <dbReference type="Pfam" id="PF20241"/>
    </source>
</evidence>
<keyword evidence="4" id="KW-0472">Membrane</keyword>
<dbReference type="InterPro" id="IPR046533">
    <property type="entry name" value="DUF6598"/>
</dbReference>
<dbReference type="Pfam" id="PF04258">
    <property type="entry name" value="Peptidase_A22B"/>
    <property type="match status" value="1"/>
</dbReference>
<dbReference type="OrthoDB" id="633027at2759"/>
<keyword evidence="4" id="KW-0812">Transmembrane</keyword>
<evidence type="ECO:0000256" key="1">
    <source>
        <dbReference type="ARBA" id="ARBA00004477"/>
    </source>
</evidence>
<feature type="region of interest" description="Disordered" evidence="3">
    <location>
        <begin position="253"/>
        <end position="293"/>
    </location>
</feature>
<feature type="region of interest" description="Disordered" evidence="3">
    <location>
        <begin position="20"/>
        <end position="48"/>
    </location>
</feature>
<keyword evidence="4" id="KW-1133">Transmembrane helix</keyword>
<evidence type="ECO:0000256" key="4">
    <source>
        <dbReference type="SAM" id="Phobius"/>
    </source>
</evidence>
<evidence type="ECO:0000313" key="7">
    <source>
        <dbReference type="Proteomes" id="UP000324897"/>
    </source>
</evidence>
<dbReference type="PANTHER" id="PTHR12174">
    <property type="entry name" value="SIGNAL PEPTIDE PEPTIDASE"/>
    <property type="match status" value="1"/>
</dbReference>
<organism evidence="6 7">
    <name type="scientific">Eragrostis curvula</name>
    <name type="common">weeping love grass</name>
    <dbReference type="NCBI Taxonomy" id="38414"/>
    <lineage>
        <taxon>Eukaryota</taxon>
        <taxon>Viridiplantae</taxon>
        <taxon>Streptophyta</taxon>
        <taxon>Embryophyta</taxon>
        <taxon>Tracheophyta</taxon>
        <taxon>Spermatophyta</taxon>
        <taxon>Magnoliopsida</taxon>
        <taxon>Liliopsida</taxon>
        <taxon>Poales</taxon>
        <taxon>Poaceae</taxon>
        <taxon>PACMAD clade</taxon>
        <taxon>Chloridoideae</taxon>
        <taxon>Eragrostideae</taxon>
        <taxon>Eragrostidinae</taxon>
        <taxon>Eragrostis</taxon>
    </lineage>
</organism>
<dbReference type="Gramene" id="TVU05513">
    <property type="protein sequence ID" value="TVU05513"/>
    <property type="gene ID" value="EJB05_48679"/>
</dbReference>
<dbReference type="EMBL" id="RWGY01000051">
    <property type="protein sequence ID" value="TVU05513.1"/>
    <property type="molecule type" value="Genomic_DNA"/>
</dbReference>
<feature type="non-terminal residue" evidence="6">
    <location>
        <position position="1"/>
    </location>
</feature>
<dbReference type="GO" id="GO:0042500">
    <property type="term" value="F:aspartic endopeptidase activity, intramembrane cleaving"/>
    <property type="evidence" value="ECO:0007669"/>
    <property type="project" value="InterPro"/>
</dbReference>